<feature type="signal peptide" evidence="1">
    <location>
        <begin position="1"/>
        <end position="21"/>
    </location>
</feature>
<feature type="domain" description="PepSY" evidence="2">
    <location>
        <begin position="42"/>
        <end position="95"/>
    </location>
</feature>
<dbReference type="EMBL" id="FPBL01000001">
    <property type="protein sequence ID" value="SFU32130.1"/>
    <property type="molecule type" value="Genomic_DNA"/>
</dbReference>
<dbReference type="Pfam" id="PF03413">
    <property type="entry name" value="PepSY"/>
    <property type="match status" value="1"/>
</dbReference>
<evidence type="ECO:0000256" key="1">
    <source>
        <dbReference type="SAM" id="SignalP"/>
    </source>
</evidence>
<evidence type="ECO:0000313" key="3">
    <source>
        <dbReference type="EMBL" id="SFU32130.1"/>
    </source>
</evidence>
<keyword evidence="1" id="KW-0732">Signal</keyword>
<protein>
    <submittedName>
        <fullName evidence="3">Peptidase propeptide and YPEB domain-containing protein</fullName>
    </submittedName>
</protein>
<dbReference type="RefSeq" id="WP_074926418.1">
    <property type="nucleotide sequence ID" value="NZ_FPBL01000001.1"/>
</dbReference>
<organism evidence="3 4">
    <name type="scientific">Nitrosomonas eutropha</name>
    <dbReference type="NCBI Taxonomy" id="916"/>
    <lineage>
        <taxon>Bacteria</taxon>
        <taxon>Pseudomonadati</taxon>
        <taxon>Pseudomonadota</taxon>
        <taxon>Betaproteobacteria</taxon>
        <taxon>Nitrosomonadales</taxon>
        <taxon>Nitrosomonadaceae</taxon>
        <taxon>Nitrosomonas</taxon>
    </lineage>
</organism>
<evidence type="ECO:0000259" key="2">
    <source>
        <dbReference type="Pfam" id="PF03413"/>
    </source>
</evidence>
<reference evidence="3 4" key="1">
    <citation type="submission" date="2016-10" db="EMBL/GenBank/DDBJ databases">
        <authorList>
            <person name="de Groot N.N."/>
        </authorList>
    </citation>
    <scope>NUCLEOTIDE SEQUENCE [LARGE SCALE GENOMIC DNA]</scope>
    <source>
        <strain evidence="3 4">Nm24</strain>
    </source>
</reference>
<feature type="chain" id="PRO_5010206009" evidence="1">
    <location>
        <begin position="22"/>
        <end position="96"/>
    </location>
</feature>
<dbReference type="Gene3D" id="3.10.450.40">
    <property type="match status" value="1"/>
</dbReference>
<sequence length="96" mass="10314">MKGWQQALLVMLIMIAALSEAAAGRHNSAGEHNKAGNSASGISEQRAIAIAQQHFRGRVLAINRTDNLYRIKILSDQGMVHTVLINAQNGAVVSTH</sequence>
<dbReference type="Proteomes" id="UP000183926">
    <property type="component" value="Unassembled WGS sequence"/>
</dbReference>
<gene>
    <name evidence="3" type="ORF">SAMN05216339_101333</name>
</gene>
<dbReference type="AlphaFoldDB" id="A0A1I7F7K9"/>
<accession>A0A1I7F7K9</accession>
<evidence type="ECO:0000313" key="4">
    <source>
        <dbReference type="Proteomes" id="UP000183926"/>
    </source>
</evidence>
<dbReference type="InterPro" id="IPR025711">
    <property type="entry name" value="PepSY"/>
</dbReference>
<proteinExistence type="predicted"/>
<dbReference type="OrthoDB" id="8547939at2"/>
<name>A0A1I7F7K9_9PROT</name>